<dbReference type="SUPFAM" id="SSF74653">
    <property type="entry name" value="TolA/TonB C-terminal domain"/>
    <property type="match status" value="1"/>
</dbReference>
<dbReference type="Gene3D" id="3.30.1150.10">
    <property type="match status" value="1"/>
</dbReference>
<evidence type="ECO:0008006" key="5">
    <source>
        <dbReference type="Google" id="ProtNLM"/>
    </source>
</evidence>
<dbReference type="Pfam" id="PF02493">
    <property type="entry name" value="MORN"/>
    <property type="match status" value="12"/>
</dbReference>
<feature type="signal peptide" evidence="2">
    <location>
        <begin position="1"/>
        <end position="22"/>
    </location>
</feature>
<dbReference type="EMBL" id="BMED01000001">
    <property type="protein sequence ID" value="GGC62637.1"/>
    <property type="molecule type" value="Genomic_DNA"/>
</dbReference>
<dbReference type="InterPro" id="IPR003409">
    <property type="entry name" value="MORN"/>
</dbReference>
<sequence>MKQTQFFICLIPLLFAGAPVFAADSMSYIGDVACRVANPHPQPQESITWSGSCKDGFADGSGVLQWLEQGKPVSRYEGTLVRGLSDGTGIYVFNDGSGYAGEFKDGVYHGKGTLTRTDGSKLIATFDHGEPVGEVESTGANGAGYRGGWKNNLPEGKGIIRYTNGMLYEGEFSGGERSGSGKAIFPNGNRYEGGWKQGQPDGTGTMVYTNGTIYEGSFKLGKFEGQGHLQYADGTLYEGDFKNGARDGEGIALYANGNRYQGEWTHNQYEGMGKFSYASGALYQGLLKEGKFEGKGRMKYSDGTLYVGEFKAGDRDGTGKADYPDGSSYEGNWKLGKYDGPGVLLHAPSGNRYEGTFQDGVLVAAANNLYDLPKLPAIPEDAKDSTSPIRRDIIADAITAYDKPYQELSPEQVRNIRSQYLQLKADQEPPYPLQGTRSIYKSIADAQQQMAVTGELLMDVVIDTEGKAESVKVLQSPSQEMSKFASAVLMLQQYKPAICGGKACEMEFPLRMKLDAVSNK</sequence>
<proteinExistence type="predicted"/>
<dbReference type="SMART" id="SM00698">
    <property type="entry name" value="MORN"/>
    <property type="match status" value="11"/>
</dbReference>
<protein>
    <recommendedName>
        <fullName evidence="5">MORN repeat protein</fullName>
    </recommendedName>
</protein>
<dbReference type="Gene3D" id="2.20.110.10">
    <property type="entry name" value="Histone H3 K4-specific methyltransferase SET7/9 N-terminal domain"/>
    <property type="match status" value="5"/>
</dbReference>
<dbReference type="PANTHER" id="PTHR23084">
    <property type="entry name" value="PHOSPHATIDYLINOSITOL-4-PHOSPHATE 5-KINASE RELATED"/>
    <property type="match status" value="1"/>
</dbReference>
<feature type="chain" id="PRO_5037826800" description="MORN repeat protein" evidence="2">
    <location>
        <begin position="23"/>
        <end position="520"/>
    </location>
</feature>
<organism evidence="3 4">
    <name type="scientific">Undibacterium terreum</name>
    <dbReference type="NCBI Taxonomy" id="1224302"/>
    <lineage>
        <taxon>Bacteria</taxon>
        <taxon>Pseudomonadati</taxon>
        <taxon>Pseudomonadota</taxon>
        <taxon>Betaproteobacteria</taxon>
        <taxon>Burkholderiales</taxon>
        <taxon>Oxalobacteraceae</taxon>
        <taxon>Undibacterium</taxon>
    </lineage>
</organism>
<dbReference type="AlphaFoldDB" id="A0A916U6K3"/>
<comment type="caution">
    <text evidence="3">The sequence shown here is derived from an EMBL/GenBank/DDBJ whole genome shotgun (WGS) entry which is preliminary data.</text>
</comment>
<accession>A0A916U6K3</accession>
<dbReference type="SUPFAM" id="SSF82185">
    <property type="entry name" value="Histone H3 K4-specific methyltransferase SET7/9 N-terminal domain"/>
    <property type="match status" value="3"/>
</dbReference>
<keyword evidence="4" id="KW-1185">Reference proteome</keyword>
<reference evidence="3" key="2">
    <citation type="submission" date="2020-09" db="EMBL/GenBank/DDBJ databases">
        <authorList>
            <person name="Sun Q."/>
            <person name="Zhou Y."/>
        </authorList>
    </citation>
    <scope>NUCLEOTIDE SEQUENCE</scope>
    <source>
        <strain evidence="3">CGMCC 1.10998</strain>
    </source>
</reference>
<keyword evidence="1" id="KW-0677">Repeat</keyword>
<reference evidence="3" key="1">
    <citation type="journal article" date="2014" name="Int. J. Syst. Evol. Microbiol.">
        <title>Complete genome sequence of Corynebacterium casei LMG S-19264T (=DSM 44701T), isolated from a smear-ripened cheese.</title>
        <authorList>
            <consortium name="US DOE Joint Genome Institute (JGI-PGF)"/>
            <person name="Walter F."/>
            <person name="Albersmeier A."/>
            <person name="Kalinowski J."/>
            <person name="Ruckert C."/>
        </authorList>
    </citation>
    <scope>NUCLEOTIDE SEQUENCE</scope>
    <source>
        <strain evidence="3">CGMCC 1.10998</strain>
    </source>
</reference>
<evidence type="ECO:0000313" key="3">
    <source>
        <dbReference type="EMBL" id="GGC62637.1"/>
    </source>
</evidence>
<dbReference type="Proteomes" id="UP000637423">
    <property type="component" value="Unassembled WGS sequence"/>
</dbReference>
<evidence type="ECO:0000256" key="1">
    <source>
        <dbReference type="ARBA" id="ARBA00022737"/>
    </source>
</evidence>
<name>A0A916U6K3_9BURK</name>
<evidence type="ECO:0000256" key="2">
    <source>
        <dbReference type="SAM" id="SignalP"/>
    </source>
</evidence>
<dbReference type="RefSeq" id="WP_188564572.1">
    <property type="nucleotide sequence ID" value="NZ_BMED01000001.1"/>
</dbReference>
<evidence type="ECO:0000313" key="4">
    <source>
        <dbReference type="Proteomes" id="UP000637423"/>
    </source>
</evidence>
<keyword evidence="2" id="KW-0732">Signal</keyword>
<dbReference type="PANTHER" id="PTHR23084:SF263">
    <property type="entry name" value="MORN REPEAT-CONTAINING PROTEIN 1"/>
    <property type="match status" value="1"/>
</dbReference>
<gene>
    <name evidence="3" type="ORF">GCM10011396_06990</name>
</gene>